<keyword evidence="1" id="KW-1133">Transmembrane helix</keyword>
<feature type="transmembrane region" description="Helical" evidence="1">
    <location>
        <begin position="75"/>
        <end position="100"/>
    </location>
</feature>
<feature type="transmembrane region" description="Helical" evidence="1">
    <location>
        <begin position="48"/>
        <end position="68"/>
    </location>
</feature>
<keyword evidence="3" id="KW-1185">Reference proteome</keyword>
<protein>
    <recommendedName>
        <fullName evidence="4">Integral membrane protein</fullName>
    </recommendedName>
</protein>
<evidence type="ECO:0000313" key="3">
    <source>
        <dbReference type="Proteomes" id="UP001204746"/>
    </source>
</evidence>
<feature type="transmembrane region" description="Helical" evidence="1">
    <location>
        <begin position="21"/>
        <end position="42"/>
    </location>
</feature>
<name>A0ABT1V900_9ACTN</name>
<accession>A0ABT1V900</accession>
<evidence type="ECO:0008006" key="4">
    <source>
        <dbReference type="Google" id="ProtNLM"/>
    </source>
</evidence>
<reference evidence="2 3" key="1">
    <citation type="submission" date="2022-07" db="EMBL/GenBank/DDBJ databases">
        <authorList>
            <person name="Phongsopitanun W."/>
            <person name="Tanasupawat S."/>
        </authorList>
    </citation>
    <scope>NUCLEOTIDE SEQUENCE [LARGE SCALE GENOMIC DNA]</scope>
    <source>
        <strain evidence="2 3">RCU-064</strain>
    </source>
</reference>
<dbReference type="EMBL" id="JANIAA010000038">
    <property type="protein sequence ID" value="MCQ8193747.1"/>
    <property type="molecule type" value="Genomic_DNA"/>
</dbReference>
<sequence>MSTDPAPSLPLSVRLRRLNRPLVALLTAVALVRPLFSVTGLSEALGKPLTPLLLTAFISLTWILAVGLSRVREPLLTPVAAGVAYALAALVLSGILSPLLEGDLRGPLAHPPAILPLFLVNGVWGAVCGVCALGVRRMRGAGL</sequence>
<gene>
    <name evidence="2" type="ORF">NP777_36930</name>
</gene>
<evidence type="ECO:0000313" key="2">
    <source>
        <dbReference type="EMBL" id="MCQ8193747.1"/>
    </source>
</evidence>
<comment type="caution">
    <text evidence="2">The sequence shown here is derived from an EMBL/GenBank/DDBJ whole genome shotgun (WGS) entry which is preliminary data.</text>
</comment>
<organism evidence="2 3">
    <name type="scientific">Streptomyces rugosispiralis</name>
    <dbReference type="NCBI Taxonomy" id="2967341"/>
    <lineage>
        <taxon>Bacteria</taxon>
        <taxon>Bacillati</taxon>
        <taxon>Actinomycetota</taxon>
        <taxon>Actinomycetes</taxon>
        <taxon>Kitasatosporales</taxon>
        <taxon>Streptomycetaceae</taxon>
        <taxon>Streptomyces</taxon>
    </lineage>
</organism>
<feature type="transmembrane region" description="Helical" evidence="1">
    <location>
        <begin position="112"/>
        <end position="135"/>
    </location>
</feature>
<proteinExistence type="predicted"/>
<dbReference type="RefSeq" id="WP_256654553.1">
    <property type="nucleotide sequence ID" value="NZ_JANIAA010000038.1"/>
</dbReference>
<keyword evidence="1" id="KW-0472">Membrane</keyword>
<keyword evidence="1" id="KW-0812">Transmembrane</keyword>
<dbReference type="Proteomes" id="UP001204746">
    <property type="component" value="Unassembled WGS sequence"/>
</dbReference>
<evidence type="ECO:0000256" key="1">
    <source>
        <dbReference type="SAM" id="Phobius"/>
    </source>
</evidence>